<comment type="caution">
    <text evidence="2">The sequence shown here is derived from an EMBL/GenBank/DDBJ whole genome shotgun (WGS) entry which is preliminary data.</text>
</comment>
<feature type="transmembrane region" description="Helical" evidence="1">
    <location>
        <begin position="5"/>
        <end position="26"/>
    </location>
</feature>
<dbReference type="Proteomes" id="UP001321186">
    <property type="component" value="Unassembled WGS sequence"/>
</dbReference>
<protein>
    <recommendedName>
        <fullName evidence="4">DUF4199 domain-containing protein</fullName>
    </recommendedName>
</protein>
<reference evidence="2 3" key="1">
    <citation type="submission" date="2020-03" db="EMBL/GenBank/DDBJ databases">
        <authorList>
            <person name="Pitt A."/>
            <person name="Hahn M.W."/>
        </authorList>
    </citation>
    <scope>NUCLEOTIDE SEQUENCE [LARGE SCALE GENOMIC DNA]</scope>
    <source>
        <strain evidence="2 3">5A-MARBSE</strain>
    </source>
</reference>
<feature type="transmembrane region" description="Helical" evidence="1">
    <location>
        <begin position="68"/>
        <end position="92"/>
    </location>
</feature>
<evidence type="ECO:0000313" key="2">
    <source>
        <dbReference type="EMBL" id="MCZ2474668.1"/>
    </source>
</evidence>
<gene>
    <name evidence="2" type="ORF">G9H61_04385</name>
</gene>
<feature type="transmembrane region" description="Helical" evidence="1">
    <location>
        <begin position="38"/>
        <end position="56"/>
    </location>
</feature>
<proteinExistence type="predicted"/>
<name>A0ABT4JFF7_9BACT</name>
<keyword evidence="1" id="KW-1133">Transmembrane helix</keyword>
<dbReference type="EMBL" id="JAANOH010000002">
    <property type="protein sequence ID" value="MCZ2474668.1"/>
    <property type="molecule type" value="Genomic_DNA"/>
</dbReference>
<evidence type="ECO:0008006" key="4">
    <source>
        <dbReference type="Google" id="ProtNLM"/>
    </source>
</evidence>
<sequence>MKIEYFKIASLMILYYLLVYIISYFSENEDSNNTLANFLFLIIEISIPFCLFYYFFKQKISHVKSLYFSCLLAVSMCALSHLFIKIFIYQYIDPNRSSIIADKIASGVVARIESIERENNITIDIDKSSEYKKIYTNIKAKYEVNGILKSAFMDIFIYSIISALFVYFTKRKMLVFSKKSTD</sequence>
<feature type="transmembrane region" description="Helical" evidence="1">
    <location>
        <begin position="151"/>
        <end position="169"/>
    </location>
</feature>
<evidence type="ECO:0000256" key="1">
    <source>
        <dbReference type="SAM" id="Phobius"/>
    </source>
</evidence>
<dbReference type="RefSeq" id="WP_269009656.1">
    <property type="nucleotide sequence ID" value="NZ_JAANOH010000002.1"/>
</dbReference>
<keyword evidence="1" id="KW-0472">Membrane</keyword>
<keyword evidence="3" id="KW-1185">Reference proteome</keyword>
<accession>A0ABT4JFF7</accession>
<organism evidence="2 3">
    <name type="scientific">Aquirufa ecclesiirivi</name>
    <dbReference type="NCBI Taxonomy" id="2715124"/>
    <lineage>
        <taxon>Bacteria</taxon>
        <taxon>Pseudomonadati</taxon>
        <taxon>Bacteroidota</taxon>
        <taxon>Cytophagia</taxon>
        <taxon>Cytophagales</taxon>
        <taxon>Flectobacillaceae</taxon>
        <taxon>Aquirufa</taxon>
    </lineage>
</organism>
<evidence type="ECO:0000313" key="3">
    <source>
        <dbReference type="Proteomes" id="UP001321186"/>
    </source>
</evidence>
<keyword evidence="1" id="KW-0812">Transmembrane</keyword>